<evidence type="ECO:0000313" key="2">
    <source>
        <dbReference type="Proteomes" id="UP000007524"/>
    </source>
</evidence>
<organism evidence="1 2">
    <name type="scientific">Klebsiella phage vB_KleM_RaK2</name>
    <dbReference type="NCBI Taxonomy" id="1147094"/>
    <lineage>
        <taxon>Viruses</taxon>
        <taxon>Duplodnaviria</taxon>
        <taxon>Heunggongvirae</taxon>
        <taxon>Uroviricota</taxon>
        <taxon>Caudoviricetes</taxon>
        <taxon>Alcyoneusvirus</taxon>
        <taxon>Alcyoneusvirus RaK2</taxon>
    </lineage>
</organism>
<sequence length="155" mass="17854">MDALATLFKLNTSEKEGYLSISDLENTSEYIFKNTIKIKANKDKSNTHFTKWIAYWEGVNFAVEMTVLPKVLSTGFVKVVIIDKNLRPISEIGEYPVKGTKVFGTMINNKFMIEKTKTQYINQVISEFENKPKPKTKTETNEEYVNKIKEAWGLK</sequence>
<name>H6X445_9CAUD</name>
<dbReference type="Proteomes" id="UP000007524">
    <property type="component" value="Segment"/>
</dbReference>
<dbReference type="EMBL" id="JQ513383">
    <property type="protein sequence ID" value="AFA44511.1"/>
    <property type="molecule type" value="Genomic_DNA"/>
</dbReference>
<reference evidence="1 2" key="1">
    <citation type="journal article" date="2012" name="J. Virol.">
        <title>Genome of Klebsiella sp.-Infecting Bacteriophage vB_KleM_RaK2.</title>
        <authorList>
            <person name="Simoliunas E."/>
            <person name="Kaliniene L."/>
            <person name="Truncaite L."/>
            <person name="Klausa V."/>
            <person name="Zajanckauskaite A."/>
            <person name="Meskys R."/>
        </authorList>
    </citation>
    <scope>NUCLEOTIDE SEQUENCE [LARGE SCALE GENOMIC DNA]</scope>
</reference>
<dbReference type="RefSeq" id="YP_007007393.1">
    <property type="nucleotide sequence ID" value="NC_019526.1"/>
</dbReference>
<keyword evidence="2" id="KW-1185">Reference proteome</keyword>
<protein>
    <submittedName>
        <fullName evidence="1">Uncharacterized protein</fullName>
    </submittedName>
</protein>
<dbReference type="OrthoDB" id="20838at10239"/>
<proteinExistence type="predicted"/>
<dbReference type="GeneID" id="14012826"/>
<evidence type="ECO:0000313" key="1">
    <source>
        <dbReference type="EMBL" id="AFA44511.1"/>
    </source>
</evidence>
<accession>H6X445</accession>
<dbReference type="KEGG" id="vg:14012826"/>
<gene>
    <name evidence="1" type="ORF">RaK2_00238</name>
</gene>